<keyword evidence="2" id="KW-1185">Reference proteome</keyword>
<evidence type="ECO:0008006" key="3">
    <source>
        <dbReference type="Google" id="ProtNLM"/>
    </source>
</evidence>
<evidence type="ECO:0000313" key="1">
    <source>
        <dbReference type="EMBL" id="KUL41485.1"/>
    </source>
</evidence>
<sequence>MTRAGTRTERQEYLEGGLEELACERCAAVVRVRKSSPQQTSVQWSTAAVRQCTTPLGALVPRCPALHASIDDAVRAGRLDIP</sequence>
<proteinExistence type="predicted"/>
<dbReference type="RefSeq" id="WP_067685267.1">
    <property type="nucleotide sequence ID" value="NZ_LLZH01000013.1"/>
</dbReference>
<organism evidence="1 2">
    <name type="scientific">Actinoplanes awajinensis subsp. mycoplanecinus</name>
    <dbReference type="NCBI Taxonomy" id="135947"/>
    <lineage>
        <taxon>Bacteria</taxon>
        <taxon>Bacillati</taxon>
        <taxon>Actinomycetota</taxon>
        <taxon>Actinomycetes</taxon>
        <taxon>Micromonosporales</taxon>
        <taxon>Micromonosporaceae</taxon>
        <taxon>Actinoplanes</taxon>
    </lineage>
</organism>
<gene>
    <name evidence="1" type="ORF">ADL15_04330</name>
</gene>
<dbReference type="Proteomes" id="UP000053244">
    <property type="component" value="Unassembled WGS sequence"/>
</dbReference>
<name>A0A0X3V9N7_9ACTN</name>
<dbReference type="AlphaFoldDB" id="A0A0X3V9N7"/>
<evidence type="ECO:0000313" key="2">
    <source>
        <dbReference type="Proteomes" id="UP000053244"/>
    </source>
</evidence>
<dbReference type="EMBL" id="LLZH01000013">
    <property type="protein sequence ID" value="KUL41485.1"/>
    <property type="molecule type" value="Genomic_DNA"/>
</dbReference>
<protein>
    <recommendedName>
        <fullName evidence="3">Ferredoxin</fullName>
    </recommendedName>
</protein>
<reference evidence="1 2" key="1">
    <citation type="submission" date="2015-10" db="EMBL/GenBank/DDBJ databases">
        <authorList>
            <person name="Gilbert D.G."/>
        </authorList>
    </citation>
    <scope>NUCLEOTIDE SEQUENCE [LARGE SCALE GENOMIC DNA]</scope>
    <source>
        <strain evidence="1 2">NRRL B-16712</strain>
    </source>
</reference>
<dbReference type="OrthoDB" id="4554341at2"/>
<accession>A0A0X3V9N7</accession>
<comment type="caution">
    <text evidence="1">The sequence shown here is derived from an EMBL/GenBank/DDBJ whole genome shotgun (WGS) entry which is preliminary data.</text>
</comment>